<feature type="domain" description="PAC" evidence="22">
    <location>
        <begin position="365"/>
        <end position="417"/>
    </location>
</feature>
<dbReference type="PANTHER" id="PTHR45339">
    <property type="entry name" value="HYBRID SIGNAL TRANSDUCTION HISTIDINE KINASE J"/>
    <property type="match status" value="1"/>
</dbReference>
<evidence type="ECO:0000256" key="1">
    <source>
        <dbReference type="ARBA" id="ARBA00000085"/>
    </source>
</evidence>
<keyword evidence="7" id="KW-0812">Transmembrane</keyword>
<dbReference type="Gene3D" id="3.30.450.20">
    <property type="entry name" value="PAS domain"/>
    <property type="match status" value="2"/>
</dbReference>
<feature type="domain" description="Response regulatory" evidence="20">
    <location>
        <begin position="3"/>
        <end position="112"/>
    </location>
</feature>
<evidence type="ECO:0000259" key="22">
    <source>
        <dbReference type="PROSITE" id="PS50113"/>
    </source>
</evidence>
<comment type="subcellular location">
    <subcellularLocation>
        <location evidence="2">Cell membrane</location>
        <topology evidence="2">Multi-pass membrane protein</topology>
    </subcellularLocation>
</comment>
<proteinExistence type="predicted"/>
<dbReference type="Gene3D" id="3.30.565.10">
    <property type="entry name" value="Histidine kinase-like ATPase, C-terminal domain"/>
    <property type="match status" value="1"/>
</dbReference>
<keyword evidence="6" id="KW-0808">Transferase</keyword>
<dbReference type="CDD" id="cd00082">
    <property type="entry name" value="HisKA"/>
    <property type="match status" value="1"/>
</dbReference>
<feature type="domain" description="Response regulatory" evidence="20">
    <location>
        <begin position="820"/>
        <end position="938"/>
    </location>
</feature>
<dbReference type="InterPro" id="IPR001789">
    <property type="entry name" value="Sig_transdc_resp-reg_receiver"/>
</dbReference>
<dbReference type="OrthoDB" id="9762493at2"/>
<dbReference type="Gene3D" id="1.10.287.130">
    <property type="match status" value="1"/>
</dbReference>
<evidence type="ECO:0000256" key="2">
    <source>
        <dbReference type="ARBA" id="ARBA00004651"/>
    </source>
</evidence>
<dbReference type="InterPro" id="IPR036097">
    <property type="entry name" value="HisK_dim/P_sf"/>
</dbReference>
<dbReference type="PROSITE" id="PS50110">
    <property type="entry name" value="RESPONSE_REGULATORY"/>
    <property type="match status" value="3"/>
</dbReference>
<feature type="modified residue" description="Phosphohistidine" evidence="16">
    <location>
        <position position="1065"/>
    </location>
</feature>
<reference evidence="24 25" key="1">
    <citation type="submission" date="2016-05" db="EMBL/GenBank/DDBJ databases">
        <title>Genomic and physiological characterization of Planctopirus sp. isolated from fresh water lake.</title>
        <authorList>
            <person name="Subhash Y."/>
            <person name="Ramana C."/>
        </authorList>
    </citation>
    <scope>NUCLEOTIDE SEQUENCE [LARGE SCALE GENOMIC DNA]</scope>
    <source>
        <strain evidence="24 25">JC280</strain>
    </source>
</reference>
<dbReference type="SMART" id="SM00448">
    <property type="entry name" value="REC"/>
    <property type="match status" value="2"/>
</dbReference>
<dbReference type="GO" id="GO:0005886">
    <property type="term" value="C:plasma membrane"/>
    <property type="evidence" value="ECO:0007669"/>
    <property type="project" value="UniProtKB-SubCell"/>
</dbReference>
<dbReference type="STRING" id="1841610.A6X21_17615"/>
<dbReference type="InterPro" id="IPR013656">
    <property type="entry name" value="PAS_4"/>
</dbReference>
<dbReference type="Proteomes" id="UP000094828">
    <property type="component" value="Unassembled WGS sequence"/>
</dbReference>
<keyword evidence="4" id="KW-1003">Cell membrane</keyword>
<evidence type="ECO:0000256" key="5">
    <source>
        <dbReference type="ARBA" id="ARBA00022553"/>
    </source>
</evidence>
<dbReference type="SMART" id="SM00091">
    <property type="entry name" value="PAS"/>
    <property type="match status" value="2"/>
</dbReference>
<evidence type="ECO:0000256" key="16">
    <source>
        <dbReference type="PROSITE-ProRule" id="PRU00110"/>
    </source>
</evidence>
<dbReference type="InterPro" id="IPR036641">
    <property type="entry name" value="HPT_dom_sf"/>
</dbReference>
<feature type="domain" description="Histidine kinase" evidence="19">
    <location>
        <begin position="435"/>
        <end position="656"/>
    </location>
</feature>
<feature type="domain" description="PAC" evidence="22">
    <location>
        <begin position="233"/>
        <end position="289"/>
    </location>
</feature>
<accession>A0A1C3ELT1</accession>
<evidence type="ECO:0000259" key="19">
    <source>
        <dbReference type="PROSITE" id="PS50109"/>
    </source>
</evidence>
<dbReference type="EMBL" id="LYDR01000043">
    <property type="protein sequence ID" value="ODA34188.1"/>
    <property type="molecule type" value="Genomic_DNA"/>
</dbReference>
<name>A0A1C3ELT1_9PLAN</name>
<dbReference type="CDD" id="cd16922">
    <property type="entry name" value="HATPase_EvgS-ArcB-TorS-like"/>
    <property type="match status" value="1"/>
</dbReference>
<dbReference type="PROSITE" id="PS50109">
    <property type="entry name" value="HIS_KIN"/>
    <property type="match status" value="1"/>
</dbReference>
<keyword evidence="9" id="KW-0418">Kinase</keyword>
<evidence type="ECO:0000259" key="21">
    <source>
        <dbReference type="PROSITE" id="PS50112"/>
    </source>
</evidence>
<dbReference type="Pfam" id="PF08448">
    <property type="entry name" value="PAS_4"/>
    <property type="match status" value="2"/>
</dbReference>
<comment type="subunit">
    <text evidence="14">At low DSF concentrations, interacts with RpfF.</text>
</comment>
<dbReference type="SMART" id="SM00387">
    <property type="entry name" value="HATPase_c"/>
    <property type="match status" value="1"/>
</dbReference>
<dbReference type="InterPro" id="IPR036890">
    <property type="entry name" value="HATPase_C_sf"/>
</dbReference>
<dbReference type="InterPro" id="IPR003661">
    <property type="entry name" value="HisK_dim/P_dom"/>
</dbReference>
<dbReference type="NCBIfam" id="TIGR00229">
    <property type="entry name" value="sensory_box"/>
    <property type="match status" value="2"/>
</dbReference>
<dbReference type="PRINTS" id="PR00344">
    <property type="entry name" value="BCTRLSENSOR"/>
</dbReference>
<dbReference type="SUPFAM" id="SSF55874">
    <property type="entry name" value="ATPase domain of HSP90 chaperone/DNA topoisomerase II/histidine kinase"/>
    <property type="match status" value="1"/>
</dbReference>
<dbReference type="PROSITE" id="PS50894">
    <property type="entry name" value="HPT"/>
    <property type="match status" value="1"/>
</dbReference>
<dbReference type="PROSITE" id="PS50112">
    <property type="entry name" value="PAS"/>
    <property type="match status" value="1"/>
</dbReference>
<keyword evidence="8" id="KW-0547">Nucleotide-binding</keyword>
<keyword evidence="11" id="KW-1133">Transmembrane helix</keyword>
<evidence type="ECO:0000256" key="4">
    <source>
        <dbReference type="ARBA" id="ARBA00022475"/>
    </source>
</evidence>
<keyword evidence="10" id="KW-0067">ATP-binding</keyword>
<gene>
    <name evidence="24" type="ORF">A6X21_17615</name>
</gene>
<dbReference type="InterPro" id="IPR035965">
    <property type="entry name" value="PAS-like_dom_sf"/>
</dbReference>
<evidence type="ECO:0000256" key="3">
    <source>
        <dbReference type="ARBA" id="ARBA00012438"/>
    </source>
</evidence>
<dbReference type="Pfam" id="PF02518">
    <property type="entry name" value="HATPase_c"/>
    <property type="match status" value="1"/>
</dbReference>
<dbReference type="EC" id="2.7.13.3" evidence="3"/>
<dbReference type="InterPro" id="IPR008207">
    <property type="entry name" value="Sig_transdc_His_kin_Hpt_dom"/>
</dbReference>
<protein>
    <recommendedName>
        <fullName evidence="15">Sensory/regulatory protein RpfC</fullName>
        <ecNumber evidence="3">2.7.13.3</ecNumber>
    </recommendedName>
</protein>
<dbReference type="Pfam" id="PF00072">
    <property type="entry name" value="Response_reg"/>
    <property type="match status" value="2"/>
</dbReference>
<evidence type="ECO:0000259" key="23">
    <source>
        <dbReference type="PROSITE" id="PS50894"/>
    </source>
</evidence>
<dbReference type="GO" id="GO:0005524">
    <property type="term" value="F:ATP binding"/>
    <property type="evidence" value="ECO:0007669"/>
    <property type="project" value="UniProtKB-KW"/>
</dbReference>
<dbReference type="PANTHER" id="PTHR45339:SF1">
    <property type="entry name" value="HYBRID SIGNAL TRANSDUCTION HISTIDINE KINASE J"/>
    <property type="match status" value="1"/>
</dbReference>
<evidence type="ECO:0000256" key="10">
    <source>
        <dbReference type="ARBA" id="ARBA00022840"/>
    </source>
</evidence>
<dbReference type="SUPFAM" id="SSF47384">
    <property type="entry name" value="Homodimeric domain of signal transducing histidine kinase"/>
    <property type="match status" value="1"/>
</dbReference>
<evidence type="ECO:0000313" key="24">
    <source>
        <dbReference type="EMBL" id="ODA34188.1"/>
    </source>
</evidence>
<evidence type="ECO:0000256" key="13">
    <source>
        <dbReference type="ARBA" id="ARBA00023136"/>
    </source>
</evidence>
<dbReference type="GO" id="GO:0000155">
    <property type="term" value="F:phosphorelay sensor kinase activity"/>
    <property type="evidence" value="ECO:0007669"/>
    <property type="project" value="InterPro"/>
</dbReference>
<keyword evidence="12" id="KW-0902">Two-component regulatory system</keyword>
<sequence length="1135" mass="126779">MPRILIVEPRPSFREGLRQTLVDAGYEIETLDIDQDLPAAIQIRPALVVLGCEAIEFLPLIKSQCTPPVAVLLLIKAGELGLILKAVDGAADLIYSYERPLQDVLQGIQRLTRPRSDDVVPQLSHQDRLIVALRSVCDDLNLTHKRHISEVLKRQYAEQKLVESESFYRSLVETLPYAMFRKDLHGRVTFANRKLCEILGSPPNEVVGKTDYDFFPKDLADKYRADDRYVTETRAQFETIEEFVTPSGEVHYTHVMKNPVYDGRGNCVGIQGIFSDVTDRKRTEIALDQERDLLNNLMKSIPDNIYFKDVRGRYLRINQAKAAASGLSDPSLAIGKSDTDFFSAEHAAIARKDEEYVMQTRLPLIGKEERVVWSDGHIRWMSTTKLPLISPAGEVIGTYGVSRDITPMKLAEQALREAKDAAEAANRAKSDFLANMSHEIRTPLNAIIGMTELVMDTDLKVAQRDYLRMVLESGESLLGIINDILDFSKIEAGRLHVDEQPFRLRDSLGDTMKSLSNRAHRKKLELAFHVSPDVPDEVRGDAVRVRQVIINLLGNALKFTERGEVVLDVSVESRTAEQVTLHFKVQDTGIGIAKDKFESIFEAFEQADSSTTRRYGGTGLGLAISARLVELMQGKIWVESEVGQGSTFHFTLNLGVEAEGSVQPLAQEPQLHGMRVLIVDDNQTNRKILEELTLLWGMRPRIAAGAIEARRELQHAIDQGEPIRLIITDAQMPGEDGFSLSASIRSLENMPPVEILMLTSGDRLEDLSRCQQLGIAGYLIKPVKQSELYNSIVGIMGQVPRAVPMASAMAVPERSANSRRILLAEDSLANQKLALGLLERWGHRVVVASNGIEAIERYRSESFDLILMDVQMPELDGNEATMAIREIERRTGEHIPIVAMTAHALQGDREQCLKAGMDDYLMKPIRARQLFQMIEQVCNDHAPRWKPLYQMTSEGVAARTDDVCAEETRREQQVNAGEPQPGCQPVIEDPMNTAGAIQTIDGEAELLVKSEDDVDWQLALRATNGDRALLADVGQAFLEETPWLLNKLDDAITTQDAKLFQRLSHTLKSAFRTFGANKLSEQYEQMEMDVKRAGRLPEAELVARYRQSADHVVARIAKELPRVCAETASGSGKGM</sequence>
<keyword evidence="18" id="KW-0175">Coiled coil</keyword>
<evidence type="ECO:0000256" key="12">
    <source>
        <dbReference type="ARBA" id="ARBA00023012"/>
    </source>
</evidence>
<dbReference type="InterPro" id="IPR011006">
    <property type="entry name" value="CheY-like_superfamily"/>
</dbReference>
<evidence type="ECO:0000256" key="8">
    <source>
        <dbReference type="ARBA" id="ARBA00022741"/>
    </source>
</evidence>
<dbReference type="InterPro" id="IPR005467">
    <property type="entry name" value="His_kinase_dom"/>
</dbReference>
<keyword evidence="25" id="KW-1185">Reference proteome</keyword>
<dbReference type="InterPro" id="IPR003594">
    <property type="entry name" value="HATPase_dom"/>
</dbReference>
<evidence type="ECO:0000256" key="6">
    <source>
        <dbReference type="ARBA" id="ARBA00022679"/>
    </source>
</evidence>
<feature type="domain" description="PAS" evidence="21">
    <location>
        <begin position="164"/>
        <end position="234"/>
    </location>
</feature>
<dbReference type="CDD" id="cd00130">
    <property type="entry name" value="PAS"/>
    <property type="match status" value="2"/>
</dbReference>
<feature type="domain" description="HPt" evidence="23">
    <location>
        <begin position="1026"/>
        <end position="1119"/>
    </location>
</feature>
<dbReference type="Pfam" id="PF01627">
    <property type="entry name" value="Hpt"/>
    <property type="match status" value="1"/>
</dbReference>
<dbReference type="FunFam" id="3.30.565.10:FF:000010">
    <property type="entry name" value="Sensor histidine kinase RcsC"/>
    <property type="match status" value="1"/>
</dbReference>
<feature type="coiled-coil region" evidence="18">
    <location>
        <begin position="408"/>
        <end position="435"/>
    </location>
</feature>
<dbReference type="InterPro" id="IPR004358">
    <property type="entry name" value="Sig_transdc_His_kin-like_C"/>
</dbReference>
<dbReference type="Gene3D" id="3.40.50.2300">
    <property type="match status" value="2"/>
</dbReference>
<dbReference type="Pfam" id="PF00512">
    <property type="entry name" value="HisKA"/>
    <property type="match status" value="1"/>
</dbReference>
<dbReference type="CDD" id="cd17546">
    <property type="entry name" value="REC_hyHK_CKI1_RcsC-like"/>
    <property type="match status" value="2"/>
</dbReference>
<dbReference type="InterPro" id="IPR000700">
    <property type="entry name" value="PAS-assoc_C"/>
</dbReference>
<dbReference type="InterPro" id="IPR000014">
    <property type="entry name" value="PAS"/>
</dbReference>
<dbReference type="SUPFAM" id="SSF47226">
    <property type="entry name" value="Histidine-containing phosphotransfer domain, HPT domain"/>
    <property type="match status" value="1"/>
</dbReference>
<organism evidence="24 25">
    <name type="scientific">Planctopirus hydrillae</name>
    <dbReference type="NCBI Taxonomy" id="1841610"/>
    <lineage>
        <taxon>Bacteria</taxon>
        <taxon>Pseudomonadati</taxon>
        <taxon>Planctomycetota</taxon>
        <taxon>Planctomycetia</taxon>
        <taxon>Planctomycetales</taxon>
        <taxon>Planctomycetaceae</taxon>
        <taxon>Planctopirus</taxon>
    </lineage>
</organism>
<comment type="catalytic activity">
    <reaction evidence="1">
        <text>ATP + protein L-histidine = ADP + protein N-phospho-L-histidine.</text>
        <dbReference type="EC" id="2.7.13.3"/>
    </reaction>
</comment>
<dbReference type="RefSeq" id="WP_068846682.1">
    <property type="nucleotide sequence ID" value="NZ_LYDR01000043.1"/>
</dbReference>
<evidence type="ECO:0000256" key="17">
    <source>
        <dbReference type="PROSITE-ProRule" id="PRU00169"/>
    </source>
</evidence>
<evidence type="ECO:0000259" key="20">
    <source>
        <dbReference type="PROSITE" id="PS50110"/>
    </source>
</evidence>
<evidence type="ECO:0000313" key="25">
    <source>
        <dbReference type="Proteomes" id="UP000094828"/>
    </source>
</evidence>
<dbReference type="AlphaFoldDB" id="A0A1C3ELT1"/>
<dbReference type="SMART" id="SM00073">
    <property type="entry name" value="HPT"/>
    <property type="match status" value="1"/>
</dbReference>
<keyword evidence="13" id="KW-0472">Membrane</keyword>
<dbReference type="Gene3D" id="1.20.120.160">
    <property type="entry name" value="HPT domain"/>
    <property type="match status" value="1"/>
</dbReference>
<evidence type="ECO:0000256" key="7">
    <source>
        <dbReference type="ARBA" id="ARBA00022692"/>
    </source>
</evidence>
<feature type="modified residue" description="4-aspartylphosphate" evidence="17">
    <location>
        <position position="869"/>
    </location>
</feature>
<evidence type="ECO:0000256" key="9">
    <source>
        <dbReference type="ARBA" id="ARBA00022777"/>
    </source>
</evidence>
<evidence type="ECO:0000256" key="14">
    <source>
        <dbReference type="ARBA" id="ARBA00064003"/>
    </source>
</evidence>
<feature type="modified residue" description="4-aspartylphosphate" evidence="17">
    <location>
        <position position="729"/>
    </location>
</feature>
<evidence type="ECO:0000256" key="18">
    <source>
        <dbReference type="SAM" id="Coils"/>
    </source>
</evidence>
<feature type="domain" description="Response regulatory" evidence="20">
    <location>
        <begin position="675"/>
        <end position="796"/>
    </location>
</feature>
<comment type="caution">
    <text evidence="24">The sequence shown here is derived from an EMBL/GenBank/DDBJ whole genome shotgun (WGS) entry which is preliminary data.</text>
</comment>
<dbReference type="CDD" id="cd00088">
    <property type="entry name" value="HPT"/>
    <property type="match status" value="1"/>
</dbReference>
<dbReference type="FunFam" id="1.10.287.130:FF:000002">
    <property type="entry name" value="Two-component osmosensing histidine kinase"/>
    <property type="match status" value="1"/>
</dbReference>
<comment type="caution">
    <text evidence="17">Lacks conserved residue(s) required for the propagation of feature annotation.</text>
</comment>
<dbReference type="SUPFAM" id="SSF52172">
    <property type="entry name" value="CheY-like"/>
    <property type="match status" value="3"/>
</dbReference>
<dbReference type="SMART" id="SM00388">
    <property type="entry name" value="HisKA"/>
    <property type="match status" value="1"/>
</dbReference>
<dbReference type="PROSITE" id="PS50113">
    <property type="entry name" value="PAC"/>
    <property type="match status" value="2"/>
</dbReference>
<dbReference type="SUPFAM" id="SSF55785">
    <property type="entry name" value="PYP-like sensor domain (PAS domain)"/>
    <property type="match status" value="2"/>
</dbReference>
<keyword evidence="5 17" id="KW-0597">Phosphoprotein</keyword>
<evidence type="ECO:0000256" key="11">
    <source>
        <dbReference type="ARBA" id="ARBA00022989"/>
    </source>
</evidence>
<evidence type="ECO:0000256" key="15">
    <source>
        <dbReference type="ARBA" id="ARBA00068150"/>
    </source>
</evidence>